<accession>A0A383B8V2</accession>
<proteinExistence type="predicted"/>
<dbReference type="AlphaFoldDB" id="A0A383B8V2"/>
<evidence type="ECO:0000313" key="1">
    <source>
        <dbReference type="EMBL" id="SVE16243.1"/>
    </source>
</evidence>
<dbReference type="EMBL" id="UINC01198335">
    <property type="protein sequence ID" value="SVE16243.1"/>
    <property type="molecule type" value="Genomic_DNA"/>
</dbReference>
<organism evidence="1">
    <name type="scientific">marine metagenome</name>
    <dbReference type="NCBI Taxonomy" id="408172"/>
    <lineage>
        <taxon>unclassified sequences</taxon>
        <taxon>metagenomes</taxon>
        <taxon>ecological metagenomes</taxon>
    </lineage>
</organism>
<reference evidence="1" key="1">
    <citation type="submission" date="2018-05" db="EMBL/GenBank/DDBJ databases">
        <authorList>
            <person name="Lanie J.A."/>
            <person name="Ng W.-L."/>
            <person name="Kazmierczak K.M."/>
            <person name="Andrzejewski T.M."/>
            <person name="Davidsen T.M."/>
            <person name="Wayne K.J."/>
            <person name="Tettelin H."/>
            <person name="Glass J.I."/>
            <person name="Rusch D."/>
            <person name="Podicherti R."/>
            <person name="Tsui H.-C.T."/>
            <person name="Winkler M.E."/>
        </authorList>
    </citation>
    <scope>NUCLEOTIDE SEQUENCE</scope>
</reference>
<gene>
    <name evidence="1" type="ORF">METZ01_LOCUS469097</name>
</gene>
<name>A0A383B8V2_9ZZZZ</name>
<protein>
    <submittedName>
        <fullName evidence="1">Uncharacterized protein</fullName>
    </submittedName>
</protein>
<sequence length="91" mass="10667">MNYFIIAMIVMFNSSTNKYQYLYHINEDSLYPSASSCLSMISDPTFGKEHKIEVLQEFEDVIKNKPVSLVRLACLNKDKVEEYKVFMKENN</sequence>